<comment type="caution">
    <text evidence="2">The sequence shown here is derived from an EMBL/GenBank/DDBJ whole genome shotgun (WGS) entry which is preliminary data.</text>
</comment>
<name>A0A5J5HY70_9BACI</name>
<dbReference type="InterPro" id="IPR050696">
    <property type="entry name" value="FtsA/MreB"/>
</dbReference>
<dbReference type="CDD" id="cd24004">
    <property type="entry name" value="ASKHA_NBD_PilM-like"/>
    <property type="match status" value="1"/>
</dbReference>
<sequence length="720" mass="79754">MEKQRKLFALDIGTRSVVGIILEERNSENFHVIDILSKEHSKRAMLDGQIHDVVAVAQIISDIKAELEQTHGPLKKVNVAAAGRALKTEKAAVTVNIAGKPMIQKEDVLHFELSAVQQAQSIVAEKGQHGENRQNYYCVGYSVLNYKLDSEEIGNLIDQQGNEATVEIIATFLPRVVVESLIATLHRADLEMEALTLEPIAAINVLIPPSMRRLNVALVDIGAGTSDIAITDSGTIIAYGMVPVAGDEVTETISDQYLLDFPLAEQAKKALLTEPSITITDILGFDIEVSREEMITNITPAIEYLAKSISEEILSLNNQKPPKAIMLIGGGSLTPNITKMLAQNMKLPENRVAIRDVNAIPSVSFADQLDKGPELVTPIGIAITAQKSPVHYRTVYVNEQPVRLFEVKKLTTGDCLLASGIKMNKLYGKPGMAIIISLNGHSITIPGEHGEPPLLYKNGVLCSLDDPIEDGDQLKIIPGNDGKKPIVYIKDLLDGLPQKTITINGKPYSVNAQISCNGLPANPEKLVSDRDQIQCKFPETIEQLLTSLHLQKELDKLRPFHINLNGKETFIPPFSGKLYRNGLEVKLGSSYEHLDVLTIESRKQPTVKELAEVKQILLTQSIPISYNGKPLTMTKRLTEFKRNQEILSEEDFILDGDHIVYEQRKMEPFIFQDLFNHVQFRMPQKATGKFTLLRNNKQTTFNGKIEPGDDLKIVWPVSKT</sequence>
<feature type="domain" description="SHS2" evidence="1">
    <location>
        <begin position="7"/>
        <end position="206"/>
    </location>
</feature>
<dbReference type="Pfam" id="PF14450">
    <property type="entry name" value="FtsA"/>
    <property type="match status" value="1"/>
</dbReference>
<dbReference type="PANTHER" id="PTHR32432">
    <property type="entry name" value="CELL DIVISION PROTEIN FTSA-RELATED"/>
    <property type="match status" value="1"/>
</dbReference>
<keyword evidence="2" id="KW-0132">Cell division</keyword>
<reference evidence="2 3" key="1">
    <citation type="submission" date="2019-09" db="EMBL/GenBank/DDBJ databases">
        <title>Whole genome sequences of isolates from the Mars Exploration Rovers.</title>
        <authorList>
            <person name="Seuylemezian A."/>
            <person name="Vaishampayan P."/>
        </authorList>
    </citation>
    <scope>NUCLEOTIDE SEQUENCE [LARGE SCALE GENOMIC DNA]</scope>
    <source>
        <strain evidence="2 3">MER_TA_151</strain>
    </source>
</reference>
<evidence type="ECO:0000313" key="2">
    <source>
        <dbReference type="EMBL" id="KAA9027463.1"/>
    </source>
</evidence>
<dbReference type="PANTHER" id="PTHR32432:SF3">
    <property type="entry name" value="ETHANOLAMINE UTILIZATION PROTEIN EUTJ"/>
    <property type="match status" value="1"/>
</dbReference>
<protein>
    <submittedName>
        <fullName evidence="2">Cell division protein FtsA</fullName>
    </submittedName>
</protein>
<dbReference type="InterPro" id="IPR043129">
    <property type="entry name" value="ATPase_NBD"/>
</dbReference>
<dbReference type="Gene3D" id="3.30.420.40">
    <property type="match status" value="1"/>
</dbReference>
<dbReference type="SUPFAM" id="SSF53067">
    <property type="entry name" value="Actin-like ATPase domain"/>
    <property type="match status" value="2"/>
</dbReference>
<accession>A0A5J5HY70</accession>
<dbReference type="AlphaFoldDB" id="A0A5J5HY70"/>
<dbReference type="SMART" id="SM00842">
    <property type="entry name" value="FtsA"/>
    <property type="match status" value="1"/>
</dbReference>
<keyword evidence="3" id="KW-1185">Reference proteome</keyword>
<organism evidence="2 3">
    <name type="scientific">Niallia endozanthoxylica</name>
    <dbReference type="NCBI Taxonomy" id="2036016"/>
    <lineage>
        <taxon>Bacteria</taxon>
        <taxon>Bacillati</taxon>
        <taxon>Bacillota</taxon>
        <taxon>Bacilli</taxon>
        <taxon>Bacillales</taxon>
        <taxon>Bacillaceae</taxon>
        <taxon>Niallia</taxon>
    </lineage>
</organism>
<evidence type="ECO:0000259" key="1">
    <source>
        <dbReference type="SMART" id="SM00842"/>
    </source>
</evidence>
<gene>
    <name evidence="2" type="ORF">F4V44_05555</name>
</gene>
<evidence type="ECO:0000313" key="3">
    <source>
        <dbReference type="Proteomes" id="UP000326671"/>
    </source>
</evidence>
<dbReference type="RefSeq" id="WP_150439005.1">
    <property type="nucleotide sequence ID" value="NZ_VYKL01000013.1"/>
</dbReference>
<dbReference type="GO" id="GO:0051301">
    <property type="term" value="P:cell division"/>
    <property type="evidence" value="ECO:0007669"/>
    <property type="project" value="UniProtKB-KW"/>
</dbReference>
<dbReference type="EMBL" id="VYKL01000013">
    <property type="protein sequence ID" value="KAA9027463.1"/>
    <property type="molecule type" value="Genomic_DNA"/>
</dbReference>
<dbReference type="OrthoDB" id="9768127at2"/>
<dbReference type="InterPro" id="IPR003494">
    <property type="entry name" value="SHS2_FtsA"/>
</dbReference>
<dbReference type="Proteomes" id="UP000326671">
    <property type="component" value="Unassembled WGS sequence"/>
</dbReference>
<keyword evidence="2" id="KW-0131">Cell cycle</keyword>
<proteinExistence type="predicted"/>